<feature type="transmembrane region" description="Helical" evidence="8">
    <location>
        <begin position="66"/>
        <end position="85"/>
    </location>
</feature>
<dbReference type="EMBL" id="BAAAPM010000003">
    <property type="protein sequence ID" value="GAA1724417.1"/>
    <property type="molecule type" value="Genomic_DNA"/>
</dbReference>
<evidence type="ECO:0000256" key="8">
    <source>
        <dbReference type="SAM" id="Phobius"/>
    </source>
</evidence>
<evidence type="ECO:0008006" key="11">
    <source>
        <dbReference type="Google" id="ProtNLM"/>
    </source>
</evidence>
<keyword evidence="5 8" id="KW-1133">Transmembrane helix</keyword>
<dbReference type="InterPro" id="IPR037185">
    <property type="entry name" value="EmrE-like"/>
</dbReference>
<dbReference type="PANTHER" id="PTHR30561">
    <property type="entry name" value="SMR FAMILY PROTON-DEPENDENT DRUG EFFLUX TRANSPORTER SUGE"/>
    <property type="match status" value="1"/>
</dbReference>
<reference evidence="10" key="1">
    <citation type="journal article" date="2019" name="Int. J. Syst. Evol. Microbiol.">
        <title>The Global Catalogue of Microorganisms (GCM) 10K type strain sequencing project: providing services to taxonomists for standard genome sequencing and annotation.</title>
        <authorList>
            <consortium name="The Broad Institute Genomics Platform"/>
            <consortium name="The Broad Institute Genome Sequencing Center for Infectious Disease"/>
            <person name="Wu L."/>
            <person name="Ma J."/>
        </authorList>
    </citation>
    <scope>NUCLEOTIDE SEQUENCE [LARGE SCALE GENOMIC DNA]</scope>
    <source>
        <strain evidence="10">JCM 15589</strain>
    </source>
</reference>
<evidence type="ECO:0000256" key="1">
    <source>
        <dbReference type="ARBA" id="ARBA00004651"/>
    </source>
</evidence>
<evidence type="ECO:0000313" key="9">
    <source>
        <dbReference type="EMBL" id="GAA1724417.1"/>
    </source>
</evidence>
<dbReference type="InterPro" id="IPR000390">
    <property type="entry name" value="Small_drug/metabolite_transptr"/>
</dbReference>
<comment type="caution">
    <text evidence="9">The sequence shown here is derived from an EMBL/GenBank/DDBJ whole genome shotgun (WGS) entry which is preliminary data.</text>
</comment>
<evidence type="ECO:0000256" key="4">
    <source>
        <dbReference type="ARBA" id="ARBA00022692"/>
    </source>
</evidence>
<evidence type="ECO:0000256" key="6">
    <source>
        <dbReference type="ARBA" id="ARBA00023136"/>
    </source>
</evidence>
<dbReference type="Proteomes" id="UP001501138">
    <property type="component" value="Unassembled WGS sequence"/>
</dbReference>
<sequence length="137" mass="13737">MSGKKNASTVAWVVLLASAVLEAVWATALDASHGFTVLGDTIVFVVALTLSMLGLGYAAKHIPIGTAYAIWTGVGAALTVGWAMVAGTETVSALKVLFLAGIIGCAIGLKMVGHGEDHPDPAVSAGGSPEPRPGRAA</sequence>
<evidence type="ECO:0000256" key="7">
    <source>
        <dbReference type="RuleBase" id="RU003942"/>
    </source>
</evidence>
<protein>
    <recommendedName>
        <fullName evidence="11">Quaternary ammonium compound-resistance protein SugE</fullName>
    </recommendedName>
</protein>
<keyword evidence="10" id="KW-1185">Reference proteome</keyword>
<evidence type="ECO:0000256" key="3">
    <source>
        <dbReference type="ARBA" id="ARBA00022475"/>
    </source>
</evidence>
<keyword evidence="6 8" id="KW-0472">Membrane</keyword>
<gene>
    <name evidence="9" type="ORF">GCM10009809_20240</name>
</gene>
<proteinExistence type="inferred from homology"/>
<dbReference type="InterPro" id="IPR045324">
    <property type="entry name" value="Small_multidrug_res"/>
</dbReference>
<feature type="transmembrane region" description="Helical" evidence="8">
    <location>
        <begin position="91"/>
        <end position="109"/>
    </location>
</feature>
<dbReference type="SUPFAM" id="SSF103481">
    <property type="entry name" value="Multidrug resistance efflux transporter EmrE"/>
    <property type="match status" value="1"/>
</dbReference>
<dbReference type="PANTHER" id="PTHR30561:SF0">
    <property type="entry name" value="GUANIDINIUM EXPORTER"/>
    <property type="match status" value="1"/>
</dbReference>
<organism evidence="9 10">
    <name type="scientific">Isoptericola hypogeus</name>
    <dbReference type="NCBI Taxonomy" id="300179"/>
    <lineage>
        <taxon>Bacteria</taxon>
        <taxon>Bacillati</taxon>
        <taxon>Actinomycetota</taxon>
        <taxon>Actinomycetes</taxon>
        <taxon>Micrococcales</taxon>
        <taxon>Promicromonosporaceae</taxon>
        <taxon>Isoptericola</taxon>
    </lineage>
</organism>
<keyword evidence="4 7" id="KW-0812">Transmembrane</keyword>
<keyword evidence="2" id="KW-0813">Transport</keyword>
<comment type="subcellular location">
    <subcellularLocation>
        <location evidence="1 7">Cell membrane</location>
        <topology evidence="1 7">Multi-pass membrane protein</topology>
    </subcellularLocation>
</comment>
<evidence type="ECO:0000256" key="2">
    <source>
        <dbReference type="ARBA" id="ARBA00022448"/>
    </source>
</evidence>
<comment type="similarity">
    <text evidence="7">Belongs to the drug/metabolite transporter (DMT) superfamily. Small multidrug resistance (SMR) (TC 2.A.7.1) family.</text>
</comment>
<feature type="transmembrane region" description="Helical" evidence="8">
    <location>
        <begin position="42"/>
        <end position="59"/>
    </location>
</feature>
<accession>A0ABP4VJH0</accession>
<evidence type="ECO:0000256" key="5">
    <source>
        <dbReference type="ARBA" id="ARBA00022989"/>
    </source>
</evidence>
<evidence type="ECO:0000313" key="10">
    <source>
        <dbReference type="Proteomes" id="UP001501138"/>
    </source>
</evidence>
<name>A0ABP4VJH0_9MICO</name>
<keyword evidence="3" id="KW-1003">Cell membrane</keyword>
<dbReference type="Pfam" id="PF00893">
    <property type="entry name" value="Multi_Drug_Res"/>
    <property type="match status" value="1"/>
</dbReference>
<dbReference type="RefSeq" id="WP_344248176.1">
    <property type="nucleotide sequence ID" value="NZ_BAAAPM010000003.1"/>
</dbReference>
<dbReference type="Gene3D" id="1.10.3730.20">
    <property type="match status" value="1"/>
</dbReference>